<feature type="transmembrane region" description="Helical" evidence="21">
    <location>
        <begin position="441"/>
        <end position="461"/>
    </location>
</feature>
<dbReference type="SUPFAM" id="SSF47473">
    <property type="entry name" value="EF-hand"/>
    <property type="match status" value="1"/>
</dbReference>
<dbReference type="PANTHER" id="PTHR10877">
    <property type="entry name" value="POLYCYSTIN FAMILY MEMBER"/>
    <property type="match status" value="1"/>
</dbReference>
<dbReference type="PRINTS" id="PR01433">
    <property type="entry name" value="POLYCYSTIN2"/>
</dbReference>
<keyword evidence="10" id="KW-0175">Coiled coil</keyword>
<evidence type="ECO:0000256" key="3">
    <source>
        <dbReference type="ARBA" id="ARBA00004651"/>
    </source>
</evidence>
<dbReference type="Gene3D" id="1.10.238.10">
    <property type="entry name" value="EF-hand"/>
    <property type="match status" value="1"/>
</dbReference>
<dbReference type="GO" id="GO:0050982">
    <property type="term" value="P:detection of mechanical stimulus"/>
    <property type="evidence" value="ECO:0007669"/>
    <property type="project" value="TreeGrafter"/>
</dbReference>
<dbReference type="InterPro" id="IPR002048">
    <property type="entry name" value="EF_hand_dom"/>
</dbReference>
<organism evidence="23 24">
    <name type="scientific">Strigamia maritima</name>
    <name type="common">European centipede</name>
    <name type="synonym">Geophilus maritimus</name>
    <dbReference type="NCBI Taxonomy" id="126957"/>
    <lineage>
        <taxon>Eukaryota</taxon>
        <taxon>Metazoa</taxon>
        <taxon>Ecdysozoa</taxon>
        <taxon>Arthropoda</taxon>
        <taxon>Myriapoda</taxon>
        <taxon>Chilopoda</taxon>
        <taxon>Pleurostigmophora</taxon>
        <taxon>Geophilomorpha</taxon>
        <taxon>Linotaeniidae</taxon>
        <taxon>Strigamia</taxon>
    </lineage>
</organism>
<evidence type="ECO:0000256" key="6">
    <source>
        <dbReference type="ARBA" id="ARBA00022475"/>
    </source>
</evidence>
<keyword evidence="18" id="KW-0106">Calcium</keyword>
<feature type="transmembrane region" description="Helical" evidence="21">
    <location>
        <begin position="311"/>
        <end position="329"/>
    </location>
</feature>
<dbReference type="AlphaFoldDB" id="T1INT4"/>
<feature type="binding site" evidence="18">
    <location>
        <position position="611"/>
    </location>
    <ligand>
        <name>Ca(2+)</name>
        <dbReference type="ChEBI" id="CHEBI:29108"/>
        <label>2</label>
    </ligand>
</feature>
<evidence type="ECO:0000256" key="7">
    <source>
        <dbReference type="ARBA" id="ARBA00022673"/>
    </source>
</evidence>
<dbReference type="GO" id="GO:0005509">
    <property type="term" value="F:calcium ion binding"/>
    <property type="evidence" value="ECO:0007669"/>
    <property type="project" value="InterPro"/>
</dbReference>
<dbReference type="PANTHER" id="PTHR10877:SF183">
    <property type="entry name" value="AT14535P-RELATED"/>
    <property type="match status" value="1"/>
</dbReference>
<comment type="similarity">
    <text evidence="4">Belongs to the polycystin family.</text>
</comment>
<dbReference type="Proteomes" id="UP000014500">
    <property type="component" value="Unassembled WGS sequence"/>
</dbReference>
<dbReference type="EMBL" id="JH431210">
    <property type="status" value="NOT_ANNOTATED_CDS"/>
    <property type="molecule type" value="Genomic_DNA"/>
</dbReference>
<sequence>MDGEQRDISTGVDININRSEFVRAGKDRDESSFCTSCLFGIWGTGQSSGTSNRDAYIKTTIRELIVYILYISVLCVLTFGMTNSDMYYMTKAISDTFVDKSVEDKSFKDIVTHDDIWNVVYLETVAIENLFGGRQAGPNERYVLYENKLLGYPRLRQIRVKNDSCEVADDFKNAINVCYDVYSPSAEDERPFSDNNTGETDASAWEYQTGEDLENMIYFGKLATYSGGGAVQDLNGDSVEKNKKIIDALKQKVWLQRGTRVLFFDFTVYNANINLFCIVKLVMEMPPTGGVIPSSSLRTVRLIRYIDDFDYFVLGCEIMFCLFLVYYIIEEIVELMRMGCKYFKMFWTYIDLTAIILSLIYIGFSAYRTLEVNSVLGDLLADPTQFPDFDLLGFWQLQNNNVLALIVFVSWIKIFKYISFNRTMTQLSSTLRRSSKDVGGFSVMFCIVFFAYAQLGYLLFGTQIEDFSSLFNASFTLLRTILGDFNFLDIQHANRLLGPIFFITYVFFVYFVLLNMFLAIINDTYSEVKGELSQEAGQLELGDFLKRCLTNVLRKFGKHDRVYDLATLLRQLNDSDDQYLTYEQVRQNLKANNFTDSEIDLIFSKYDRDHDRMLDPNEAHRMLAELEGDKNQAAADDSEVQNDAPKIGIGDAEPGVAVNDFTL</sequence>
<dbReference type="PROSITE" id="PS50222">
    <property type="entry name" value="EF_HAND_2"/>
    <property type="match status" value="1"/>
</dbReference>
<name>T1INT4_STRMM</name>
<proteinExistence type="inferred from homology"/>
<evidence type="ECO:0000256" key="19">
    <source>
        <dbReference type="PIRSR" id="PIRSR603915-2"/>
    </source>
</evidence>
<keyword evidence="18" id="KW-0109">Calcium transport</keyword>
<keyword evidence="13" id="KW-1015">Disulfide bond</keyword>
<keyword evidence="11 18" id="KW-0406">Ion transport</keyword>
<dbReference type="GO" id="GO:0005886">
    <property type="term" value="C:plasma membrane"/>
    <property type="evidence" value="ECO:0007669"/>
    <property type="project" value="UniProtKB-SubCell"/>
</dbReference>
<dbReference type="InterPro" id="IPR046791">
    <property type="entry name" value="Polycystin_dom"/>
</dbReference>
<dbReference type="PhylomeDB" id="T1INT4"/>
<feature type="transmembrane region" description="Helical" evidence="21">
    <location>
        <begin position="500"/>
        <end position="521"/>
    </location>
</feature>
<reference evidence="24" key="1">
    <citation type="submission" date="2011-05" db="EMBL/GenBank/DDBJ databases">
        <authorList>
            <person name="Richards S.R."/>
            <person name="Qu J."/>
            <person name="Jiang H."/>
            <person name="Jhangiani S.N."/>
            <person name="Agravi P."/>
            <person name="Goodspeed R."/>
            <person name="Gross S."/>
            <person name="Mandapat C."/>
            <person name="Jackson L."/>
            <person name="Mathew T."/>
            <person name="Pu L."/>
            <person name="Thornton R."/>
            <person name="Saada N."/>
            <person name="Wilczek-Boney K.B."/>
            <person name="Lee S."/>
            <person name="Kovar C."/>
            <person name="Wu Y."/>
            <person name="Scherer S.E."/>
            <person name="Worley K.C."/>
            <person name="Muzny D.M."/>
            <person name="Gibbs R."/>
        </authorList>
    </citation>
    <scope>NUCLEOTIDE SEQUENCE</scope>
    <source>
        <strain evidence="24">Brora</strain>
    </source>
</reference>
<evidence type="ECO:0000256" key="16">
    <source>
        <dbReference type="ARBA" id="ARBA00023303"/>
    </source>
</evidence>
<evidence type="ECO:0000256" key="17">
    <source>
        <dbReference type="ARBA" id="ARBA00023329"/>
    </source>
</evidence>
<feature type="transmembrane region" description="Helical" evidence="21">
    <location>
        <begin position="349"/>
        <end position="367"/>
    </location>
</feature>
<keyword evidence="17" id="KW-0968">Cytoplasmic vesicle</keyword>
<keyword evidence="6" id="KW-1003">Cell membrane</keyword>
<dbReference type="Gene3D" id="1.10.287.70">
    <property type="match status" value="1"/>
</dbReference>
<evidence type="ECO:0000256" key="18">
    <source>
        <dbReference type="PIRSR" id="PIRSR603915-1"/>
    </source>
</evidence>
<feature type="binding site" evidence="18">
    <location>
        <position position="609"/>
    </location>
    <ligand>
        <name>Ca(2+)</name>
        <dbReference type="ChEBI" id="CHEBI:29108"/>
        <label>2</label>
    </ligand>
</feature>
<keyword evidence="15" id="KW-0966">Cell projection</keyword>
<dbReference type="Pfam" id="PF20519">
    <property type="entry name" value="Polycystin_dom"/>
    <property type="match status" value="1"/>
</dbReference>
<feature type="domain" description="EF-hand" evidence="22">
    <location>
        <begin position="594"/>
        <end position="629"/>
    </location>
</feature>
<dbReference type="Pfam" id="PF08016">
    <property type="entry name" value="PKD_channel"/>
    <property type="match status" value="1"/>
</dbReference>
<reference evidence="23" key="2">
    <citation type="submission" date="2015-02" db="UniProtKB">
        <authorList>
            <consortium name="EnsemblMetazoa"/>
        </authorList>
    </citation>
    <scope>IDENTIFICATION</scope>
</reference>
<keyword evidence="12 21" id="KW-0472">Membrane</keyword>
<evidence type="ECO:0000313" key="23">
    <source>
        <dbReference type="EnsemblMetazoa" id="SMAR002670-PA"/>
    </source>
</evidence>
<evidence type="ECO:0000256" key="2">
    <source>
        <dbReference type="ARBA" id="ARBA00004541"/>
    </source>
</evidence>
<evidence type="ECO:0000313" key="24">
    <source>
        <dbReference type="Proteomes" id="UP000014500"/>
    </source>
</evidence>
<dbReference type="GO" id="GO:0031410">
    <property type="term" value="C:cytoplasmic vesicle"/>
    <property type="evidence" value="ECO:0007669"/>
    <property type="project" value="UniProtKB-SubCell"/>
</dbReference>
<dbReference type="STRING" id="126957.T1INT4"/>
<feature type="binding site" evidence="18">
    <location>
        <position position="607"/>
    </location>
    <ligand>
        <name>Ca(2+)</name>
        <dbReference type="ChEBI" id="CHEBI:29108"/>
        <label>2</label>
    </ligand>
</feature>
<comment type="subcellular location">
    <subcellularLocation>
        <location evidence="3">Cell membrane</location>
        <topology evidence="3">Multi-pass membrane protein</topology>
    </subcellularLocation>
    <subcellularLocation>
        <location evidence="1">Cell projection</location>
        <location evidence="1">Cilium</location>
    </subcellularLocation>
    <subcellularLocation>
        <location evidence="2">Cytoplasmic vesicle</location>
    </subcellularLocation>
</comment>
<evidence type="ECO:0000256" key="13">
    <source>
        <dbReference type="ARBA" id="ARBA00023157"/>
    </source>
</evidence>
<protein>
    <recommendedName>
        <fullName evidence="22">EF-hand domain-containing protein</fullName>
    </recommendedName>
</protein>
<keyword evidence="16 18" id="KW-0407">Ion channel</keyword>
<dbReference type="GO" id="GO:0005262">
    <property type="term" value="F:calcium channel activity"/>
    <property type="evidence" value="ECO:0007669"/>
    <property type="project" value="UniProtKB-KW"/>
</dbReference>
<keyword evidence="24" id="KW-1185">Reference proteome</keyword>
<keyword evidence="9 21" id="KW-1133">Transmembrane helix</keyword>
<evidence type="ECO:0000256" key="8">
    <source>
        <dbReference type="ARBA" id="ARBA00022692"/>
    </source>
</evidence>
<keyword evidence="14" id="KW-0325">Glycoprotein</keyword>
<dbReference type="InterPro" id="IPR051223">
    <property type="entry name" value="Polycystin"/>
</dbReference>
<evidence type="ECO:0000259" key="22">
    <source>
        <dbReference type="PROSITE" id="PS50222"/>
    </source>
</evidence>
<dbReference type="GO" id="GO:0005929">
    <property type="term" value="C:cilium"/>
    <property type="evidence" value="ECO:0007669"/>
    <property type="project" value="UniProtKB-SubCell"/>
</dbReference>
<evidence type="ECO:0000256" key="21">
    <source>
        <dbReference type="SAM" id="Phobius"/>
    </source>
</evidence>
<evidence type="ECO:0000256" key="20">
    <source>
        <dbReference type="SAM" id="MobiDB-lite"/>
    </source>
</evidence>
<dbReference type="OMA" id="FTMLTEW"/>
<feature type="transmembrane region" description="Helical" evidence="21">
    <location>
        <begin position="402"/>
        <end position="420"/>
    </location>
</feature>
<feature type="region of interest" description="Disordered" evidence="20">
    <location>
        <begin position="631"/>
        <end position="651"/>
    </location>
</feature>
<keyword evidence="5" id="KW-0813">Transport</keyword>
<dbReference type="FunFam" id="1.10.287.70:FF:000055">
    <property type="entry name" value="Polycystic kidney disease 2-like 1"/>
    <property type="match status" value="1"/>
</dbReference>
<evidence type="ECO:0000256" key="14">
    <source>
        <dbReference type="ARBA" id="ARBA00023180"/>
    </source>
</evidence>
<dbReference type="HOGENOM" id="CLU_012097_0_0_1"/>
<feature type="transmembrane region" description="Helical" evidence="21">
    <location>
        <begin position="64"/>
        <end position="82"/>
    </location>
</feature>
<accession>T1INT4</accession>
<keyword evidence="7 18" id="KW-0107">Calcium channel</keyword>
<evidence type="ECO:0000256" key="11">
    <source>
        <dbReference type="ARBA" id="ARBA00023065"/>
    </source>
</evidence>
<feature type="disulfide bond" evidence="19">
    <location>
        <begin position="165"/>
        <end position="178"/>
    </location>
</feature>
<evidence type="ECO:0000256" key="12">
    <source>
        <dbReference type="ARBA" id="ARBA00023136"/>
    </source>
</evidence>
<keyword evidence="8 21" id="KW-0812">Transmembrane</keyword>
<evidence type="ECO:0000256" key="5">
    <source>
        <dbReference type="ARBA" id="ARBA00022448"/>
    </source>
</evidence>
<evidence type="ECO:0000256" key="15">
    <source>
        <dbReference type="ARBA" id="ARBA00023273"/>
    </source>
</evidence>
<dbReference type="eggNOG" id="KOG3599">
    <property type="taxonomic scope" value="Eukaryota"/>
</dbReference>
<keyword evidence="18" id="KW-0479">Metal-binding</keyword>
<dbReference type="InterPro" id="IPR011992">
    <property type="entry name" value="EF-hand-dom_pair"/>
</dbReference>
<dbReference type="InterPro" id="IPR003915">
    <property type="entry name" value="PKD_2"/>
</dbReference>
<dbReference type="EnsemblMetazoa" id="SMAR002670-RA">
    <property type="protein sequence ID" value="SMAR002670-PA"/>
    <property type="gene ID" value="SMAR002670"/>
</dbReference>
<evidence type="ECO:0000256" key="4">
    <source>
        <dbReference type="ARBA" id="ARBA00007200"/>
    </source>
</evidence>
<evidence type="ECO:0000256" key="1">
    <source>
        <dbReference type="ARBA" id="ARBA00004138"/>
    </source>
</evidence>
<dbReference type="InterPro" id="IPR013122">
    <property type="entry name" value="PKD1_2_channel"/>
</dbReference>
<dbReference type="SUPFAM" id="SSF81324">
    <property type="entry name" value="Voltage-gated potassium channels"/>
    <property type="match status" value="1"/>
</dbReference>
<evidence type="ECO:0000256" key="10">
    <source>
        <dbReference type="ARBA" id="ARBA00023054"/>
    </source>
</evidence>
<evidence type="ECO:0000256" key="9">
    <source>
        <dbReference type="ARBA" id="ARBA00022989"/>
    </source>
</evidence>
<feature type="binding site" evidence="18">
    <location>
        <position position="618"/>
    </location>
    <ligand>
        <name>Ca(2+)</name>
        <dbReference type="ChEBI" id="CHEBI:29108"/>
        <label>2</label>
    </ligand>
</feature>